<evidence type="ECO:0000256" key="1">
    <source>
        <dbReference type="ARBA" id="ARBA00004418"/>
    </source>
</evidence>
<dbReference type="InterPro" id="IPR033434">
    <property type="entry name" value="MucB/RseB_N"/>
</dbReference>
<dbReference type="InterPro" id="IPR005588">
    <property type="entry name" value="MucB_RseB"/>
</dbReference>
<comment type="caution">
    <text evidence="7">The sequence shown here is derived from an EMBL/GenBank/DDBJ whole genome shotgun (WGS) entry which is preliminary data.</text>
</comment>
<protein>
    <submittedName>
        <fullName evidence="7">Sigma-E factor regulatory protein</fullName>
    </submittedName>
</protein>
<dbReference type="InterPro" id="IPR038484">
    <property type="entry name" value="MucB/RseB_C_sf"/>
</dbReference>
<dbReference type="Gene3D" id="2.50.20.10">
    <property type="entry name" value="Lipoprotein localisation LolA/LolB/LppX"/>
    <property type="match status" value="1"/>
</dbReference>
<dbReference type="GO" id="GO:0030288">
    <property type="term" value="C:outer membrane-bounded periplasmic space"/>
    <property type="evidence" value="ECO:0007669"/>
    <property type="project" value="TreeGrafter"/>
</dbReference>
<keyword evidence="4" id="KW-0574">Periplasm</keyword>
<comment type="subcellular location">
    <subcellularLocation>
        <location evidence="1">Periplasm</location>
    </subcellularLocation>
</comment>
<evidence type="ECO:0000256" key="4">
    <source>
        <dbReference type="ARBA" id="ARBA00022764"/>
    </source>
</evidence>
<reference evidence="7" key="1">
    <citation type="submission" date="2013-08" db="EMBL/GenBank/DDBJ databases">
        <authorList>
            <person name="Mendez C."/>
            <person name="Richter M."/>
            <person name="Ferrer M."/>
            <person name="Sanchez J."/>
        </authorList>
    </citation>
    <scope>NUCLEOTIDE SEQUENCE</scope>
</reference>
<evidence type="ECO:0000256" key="2">
    <source>
        <dbReference type="ARBA" id="ARBA00008150"/>
    </source>
</evidence>
<sequence>MHVLAHYTGLPQNWVGFSGHFSRTLLHEYWFLLLPKLGRVADHPARIILIRPQDRYRYGYRLWLDAHNDFPLRSDLLNSRGQVIEQMMFVTVHWYQNGKWHEQPPVVPPVASRTHRVAIRIPQCRFANLPRGFRIVEDTTAQVPGPVRHILLSDGLASVSVFIHPLHPKTPTLVGMARMGPVTAFGKKIGSYSLIAIGEVPPRTVRWIIDQARLTP</sequence>
<accession>T1DGF9</accession>
<dbReference type="PANTHER" id="PTHR38782:SF1">
    <property type="entry name" value="SIGMA-E FACTOR REGULATORY PROTEIN RSEB"/>
    <property type="match status" value="1"/>
</dbReference>
<evidence type="ECO:0000313" key="7">
    <source>
        <dbReference type="EMBL" id="EQD80409.1"/>
    </source>
</evidence>
<dbReference type="AlphaFoldDB" id="T1DGF9"/>
<keyword evidence="3" id="KW-0732">Signal</keyword>
<gene>
    <name evidence="7" type="ORF">B1A_00920</name>
</gene>
<dbReference type="Gene3D" id="3.30.200.100">
    <property type="entry name" value="MucB/RseB, C-terminal domain"/>
    <property type="match status" value="1"/>
</dbReference>
<dbReference type="GO" id="GO:0032885">
    <property type="term" value="P:regulation of polysaccharide biosynthetic process"/>
    <property type="evidence" value="ECO:0007669"/>
    <property type="project" value="TreeGrafter"/>
</dbReference>
<name>T1DGF9_9ZZZZ</name>
<dbReference type="GO" id="GO:0045152">
    <property type="term" value="F:antisigma factor binding"/>
    <property type="evidence" value="ECO:0007669"/>
    <property type="project" value="TreeGrafter"/>
</dbReference>
<proteinExistence type="inferred from homology"/>
<feature type="domain" description="MucB/RseB N-terminal" evidence="5">
    <location>
        <begin position="24"/>
        <end position="96"/>
    </location>
</feature>
<dbReference type="Pfam" id="PF03888">
    <property type="entry name" value="MucB_RseB"/>
    <property type="match status" value="1"/>
</dbReference>
<dbReference type="InterPro" id="IPR033436">
    <property type="entry name" value="MucB/RseB_C"/>
</dbReference>
<dbReference type="Pfam" id="PF17188">
    <property type="entry name" value="MucB_RseB_C"/>
    <property type="match status" value="1"/>
</dbReference>
<evidence type="ECO:0000259" key="6">
    <source>
        <dbReference type="Pfam" id="PF17188"/>
    </source>
</evidence>
<reference evidence="7" key="2">
    <citation type="journal article" date="2014" name="ISME J.">
        <title>Microbial stratification in low pH oxic and suboxic macroscopic growths along an acid mine drainage.</title>
        <authorList>
            <person name="Mendez-Garcia C."/>
            <person name="Mesa V."/>
            <person name="Sprenger R.R."/>
            <person name="Richter M."/>
            <person name="Diez M.S."/>
            <person name="Solano J."/>
            <person name="Bargiela R."/>
            <person name="Golyshina O.V."/>
            <person name="Manteca A."/>
            <person name="Ramos J.L."/>
            <person name="Gallego J.R."/>
            <person name="Llorente I."/>
            <person name="Martins Dos Santos V.A."/>
            <person name="Jensen O.N."/>
            <person name="Pelaez A.I."/>
            <person name="Sanchez J."/>
            <person name="Ferrer M."/>
        </authorList>
    </citation>
    <scope>NUCLEOTIDE SEQUENCE</scope>
</reference>
<evidence type="ECO:0000259" key="5">
    <source>
        <dbReference type="Pfam" id="PF03888"/>
    </source>
</evidence>
<organism evidence="7">
    <name type="scientific">mine drainage metagenome</name>
    <dbReference type="NCBI Taxonomy" id="410659"/>
    <lineage>
        <taxon>unclassified sequences</taxon>
        <taxon>metagenomes</taxon>
        <taxon>ecological metagenomes</taxon>
    </lineage>
</organism>
<feature type="domain" description="MucB/RseB C-terminal" evidence="6">
    <location>
        <begin position="125"/>
        <end position="211"/>
    </location>
</feature>
<comment type="similarity">
    <text evidence="2">Belongs to the RseB family.</text>
</comment>
<dbReference type="PANTHER" id="PTHR38782">
    <property type="match status" value="1"/>
</dbReference>
<evidence type="ECO:0000256" key="3">
    <source>
        <dbReference type="ARBA" id="ARBA00022729"/>
    </source>
</evidence>
<dbReference type="EMBL" id="AUZX01000699">
    <property type="protein sequence ID" value="EQD80409.1"/>
    <property type="molecule type" value="Genomic_DNA"/>
</dbReference>